<protein>
    <submittedName>
        <fullName evidence="2">NAD(P)-dependent oxidoreductase</fullName>
    </submittedName>
</protein>
<dbReference type="PANTHER" id="PTHR43574">
    <property type="entry name" value="EPIMERASE-RELATED"/>
    <property type="match status" value="1"/>
</dbReference>
<gene>
    <name evidence="2" type="ORF">DF3PA_240043</name>
</gene>
<dbReference type="AlphaFoldDB" id="A0A564WF19"/>
<dbReference type="Proteomes" id="UP000326641">
    <property type="component" value="Unassembled WGS sequence"/>
</dbReference>
<dbReference type="EMBL" id="UXAT02000017">
    <property type="protein sequence ID" value="VUX46588.1"/>
    <property type="molecule type" value="Genomic_DNA"/>
</dbReference>
<dbReference type="SUPFAM" id="SSF51735">
    <property type="entry name" value="NAD(P)-binding Rossmann-fold domains"/>
    <property type="match status" value="1"/>
</dbReference>
<evidence type="ECO:0000256" key="1">
    <source>
        <dbReference type="ARBA" id="ARBA00023027"/>
    </source>
</evidence>
<dbReference type="Gene3D" id="3.40.50.720">
    <property type="entry name" value="NAD(P)-binding Rossmann-like Domain"/>
    <property type="match status" value="1"/>
</dbReference>
<reference evidence="2" key="1">
    <citation type="submission" date="2018-11" db="EMBL/GenBank/DDBJ databases">
        <authorList>
            <person name="Onetto C."/>
        </authorList>
    </citation>
    <scope>NUCLEOTIDE SEQUENCE [LARGE SCALE GENOMIC DNA]</scope>
</reference>
<comment type="caution">
    <text evidence="2">The sequence shown here is derived from an EMBL/GenBank/DDBJ whole genome shotgun (WGS) entry which is preliminary data.</text>
</comment>
<dbReference type="InterPro" id="IPR036291">
    <property type="entry name" value="NAD(P)-bd_dom_sf"/>
</dbReference>
<name>A0A564WF19_9PROT</name>
<evidence type="ECO:0000313" key="2">
    <source>
        <dbReference type="EMBL" id="VUX46588.1"/>
    </source>
</evidence>
<proteinExistence type="predicted"/>
<keyword evidence="3" id="KW-1185">Reference proteome</keyword>
<organism evidence="2 3">
    <name type="scientific">Candidatus Defluviicoccus seviourii</name>
    <dbReference type="NCBI Taxonomy" id="2565273"/>
    <lineage>
        <taxon>Bacteria</taxon>
        <taxon>Pseudomonadati</taxon>
        <taxon>Pseudomonadota</taxon>
        <taxon>Alphaproteobacteria</taxon>
        <taxon>Rhodospirillales</taxon>
        <taxon>Rhodospirillaceae</taxon>
        <taxon>Defluviicoccus</taxon>
    </lineage>
</organism>
<accession>A0A564WF19</accession>
<keyword evidence="1" id="KW-0520">NAD</keyword>
<sequence length="304" mass="32810">MSIGLAPHLFCFGLGYAAETLARRLLDEGWRISGTTRTEETLASLRVLGIEAHLFDRARPLADIDALLSDVTDLLSSVPPDAAGDPVLDTHGAAIEEAPALRWVGYLSTTGVYGDTGGALVDEHAPLAPTSQRSTRRVKAERAWLDRPWPEQVAVQVFRLAGIYGPGRSAFDHIRAGDAKRIDKPGHVSSRIHVDDVATILRASMARPERGGIYNVCDDDPAPPADVIAYACALLSVPPPPLISLEQAAKEMSAMAASFWVDNRRVDNTRIKRDLGVRLRYPDYRAGLAAILSATARVESASNS</sequence>
<evidence type="ECO:0000313" key="3">
    <source>
        <dbReference type="Proteomes" id="UP000326641"/>
    </source>
</evidence>
<dbReference type="CDD" id="cd05266">
    <property type="entry name" value="SDR_a4"/>
    <property type="match status" value="1"/>
</dbReference>